<dbReference type="EMBL" id="UZAM01013122">
    <property type="protein sequence ID" value="VDP25649.1"/>
    <property type="molecule type" value="Genomic_DNA"/>
</dbReference>
<organism evidence="4">
    <name type="scientific">Soboliphyme baturini</name>
    <dbReference type="NCBI Taxonomy" id="241478"/>
    <lineage>
        <taxon>Eukaryota</taxon>
        <taxon>Metazoa</taxon>
        <taxon>Ecdysozoa</taxon>
        <taxon>Nematoda</taxon>
        <taxon>Enoplea</taxon>
        <taxon>Dorylaimia</taxon>
        <taxon>Dioctophymatida</taxon>
        <taxon>Dioctophymatoidea</taxon>
        <taxon>Soboliphymatidae</taxon>
        <taxon>Soboliphyme</taxon>
    </lineage>
</organism>
<dbReference type="WBParaSite" id="SBAD_0001010501-mRNA-1">
    <property type="protein sequence ID" value="SBAD_0001010501-mRNA-1"/>
    <property type="gene ID" value="SBAD_0001010501"/>
</dbReference>
<name>A0A183J1K7_9BILA</name>
<reference evidence="2 3" key="2">
    <citation type="submission" date="2018-11" db="EMBL/GenBank/DDBJ databases">
        <authorList>
            <consortium name="Pathogen Informatics"/>
        </authorList>
    </citation>
    <scope>NUCLEOTIDE SEQUENCE [LARGE SCALE GENOMIC DNA]</scope>
</reference>
<gene>
    <name evidence="2" type="ORF">SBAD_LOCUS9755</name>
</gene>
<evidence type="ECO:0000256" key="1">
    <source>
        <dbReference type="SAM" id="MobiDB-lite"/>
    </source>
</evidence>
<evidence type="ECO:0000313" key="4">
    <source>
        <dbReference type="WBParaSite" id="SBAD_0001010501-mRNA-1"/>
    </source>
</evidence>
<accession>A0A183J1K7</accession>
<feature type="region of interest" description="Disordered" evidence="1">
    <location>
        <begin position="62"/>
        <end position="84"/>
    </location>
</feature>
<feature type="region of interest" description="Disordered" evidence="1">
    <location>
        <begin position="1"/>
        <end position="23"/>
    </location>
</feature>
<evidence type="ECO:0000313" key="2">
    <source>
        <dbReference type="EMBL" id="VDP25649.1"/>
    </source>
</evidence>
<proteinExistence type="predicted"/>
<keyword evidence="3" id="KW-1185">Reference proteome</keyword>
<sequence length="118" mass="12719">MVNLPKNPFRPSSAKMKASERGTTIATEAKATVAMSTKPLTNDDLVPVSDVDNQRIEMLQTGSFTDRPPSTRNPPTFPPTGRQKHGCGKIVRSVLIPLFICERVSVGAAVGEIKVLSD</sequence>
<dbReference type="Proteomes" id="UP000270296">
    <property type="component" value="Unassembled WGS sequence"/>
</dbReference>
<dbReference type="AlphaFoldDB" id="A0A183J1K7"/>
<reference evidence="4" key="1">
    <citation type="submission" date="2016-06" db="UniProtKB">
        <authorList>
            <consortium name="WormBaseParasite"/>
        </authorList>
    </citation>
    <scope>IDENTIFICATION</scope>
</reference>
<evidence type="ECO:0000313" key="3">
    <source>
        <dbReference type="Proteomes" id="UP000270296"/>
    </source>
</evidence>
<protein>
    <submittedName>
        <fullName evidence="2 4">Uncharacterized protein</fullName>
    </submittedName>
</protein>